<gene>
    <name evidence="2" type="ORF">OHC33_009722</name>
</gene>
<keyword evidence="1" id="KW-0732">Signal</keyword>
<protein>
    <submittedName>
        <fullName evidence="2">Uncharacterized protein</fullName>
    </submittedName>
</protein>
<keyword evidence="3" id="KW-1185">Reference proteome</keyword>
<evidence type="ECO:0000256" key="1">
    <source>
        <dbReference type="SAM" id="SignalP"/>
    </source>
</evidence>
<proteinExistence type="predicted"/>
<dbReference type="Proteomes" id="UP001316803">
    <property type="component" value="Unassembled WGS sequence"/>
</dbReference>
<comment type="caution">
    <text evidence="2">The sequence shown here is derived from an EMBL/GenBank/DDBJ whole genome shotgun (WGS) entry which is preliminary data.</text>
</comment>
<organism evidence="2 3">
    <name type="scientific">Knufia fluminis</name>
    <dbReference type="NCBI Taxonomy" id="191047"/>
    <lineage>
        <taxon>Eukaryota</taxon>
        <taxon>Fungi</taxon>
        <taxon>Dikarya</taxon>
        <taxon>Ascomycota</taxon>
        <taxon>Pezizomycotina</taxon>
        <taxon>Eurotiomycetes</taxon>
        <taxon>Chaetothyriomycetidae</taxon>
        <taxon>Chaetothyriales</taxon>
        <taxon>Trichomeriaceae</taxon>
        <taxon>Knufia</taxon>
    </lineage>
</organism>
<evidence type="ECO:0000313" key="2">
    <source>
        <dbReference type="EMBL" id="KAK5949181.1"/>
    </source>
</evidence>
<accession>A0AAN8F051</accession>
<reference evidence="2 3" key="1">
    <citation type="submission" date="2022-12" db="EMBL/GenBank/DDBJ databases">
        <title>Genomic features and morphological characterization of a novel Knufia sp. strain isolated from spacecraft assembly facility.</title>
        <authorList>
            <person name="Teixeira M."/>
            <person name="Chander A.M."/>
            <person name="Stajich J.E."/>
            <person name="Venkateswaran K."/>
        </authorList>
    </citation>
    <scope>NUCLEOTIDE SEQUENCE [LARGE SCALE GENOMIC DNA]</scope>
    <source>
        <strain evidence="2 3">FJI-L2-BK-P2</strain>
    </source>
</reference>
<feature type="signal peptide" evidence="1">
    <location>
        <begin position="1"/>
        <end position="16"/>
    </location>
</feature>
<evidence type="ECO:0000313" key="3">
    <source>
        <dbReference type="Proteomes" id="UP001316803"/>
    </source>
</evidence>
<name>A0AAN8F051_9EURO</name>
<dbReference type="AlphaFoldDB" id="A0AAN8F051"/>
<sequence>MQSLTTILSLSTLISAAAITQRDATTTTTATLSPYLAPACQVTDTATQLVCNFPALTLTAGQCQDITTQCAVHPPTSFTAQLNGANLDQQQCHIAVFPNFGCYGDEVDGGVLGVSQSGCVEAPYFGKALNGGVLSSSLLPFGFKSAKLVCS</sequence>
<dbReference type="EMBL" id="JAKLMC020000038">
    <property type="protein sequence ID" value="KAK5949181.1"/>
    <property type="molecule type" value="Genomic_DNA"/>
</dbReference>
<feature type="chain" id="PRO_5043006611" evidence="1">
    <location>
        <begin position="17"/>
        <end position="151"/>
    </location>
</feature>